<gene>
    <name evidence="6 8" type="primary">purN</name>
    <name evidence="8" type="ORF">QF205_12480</name>
</gene>
<dbReference type="GO" id="GO:0004644">
    <property type="term" value="F:phosphoribosylglycinamide formyltransferase activity"/>
    <property type="evidence" value="ECO:0007669"/>
    <property type="project" value="UniProtKB-EC"/>
</dbReference>
<dbReference type="PANTHER" id="PTHR43369">
    <property type="entry name" value="PHOSPHORIBOSYLGLYCINAMIDE FORMYLTRANSFERASE"/>
    <property type="match status" value="1"/>
</dbReference>
<comment type="caution">
    <text evidence="8">The sequence shown here is derived from an EMBL/GenBank/DDBJ whole genome shotgun (WGS) entry which is preliminary data.</text>
</comment>
<feature type="binding site" evidence="6">
    <location>
        <position position="121"/>
    </location>
    <ligand>
        <name>(6R)-10-formyltetrahydrofolate</name>
        <dbReference type="ChEBI" id="CHEBI:195366"/>
    </ligand>
</feature>
<feature type="active site" description="Proton donor" evidence="6">
    <location>
        <position position="123"/>
    </location>
</feature>
<keyword evidence="9" id="KW-1185">Reference proteome</keyword>
<evidence type="ECO:0000313" key="9">
    <source>
        <dbReference type="Proteomes" id="UP001160550"/>
    </source>
</evidence>
<feature type="binding site" evidence="6">
    <location>
        <position position="79"/>
    </location>
    <ligand>
        <name>(6R)-10-formyltetrahydrofolate</name>
        <dbReference type="ChEBI" id="CHEBI:195366"/>
    </ligand>
</feature>
<comment type="similarity">
    <text evidence="4 6">Belongs to the GART family.</text>
</comment>
<evidence type="ECO:0000256" key="1">
    <source>
        <dbReference type="ARBA" id="ARBA00005054"/>
    </source>
</evidence>
<dbReference type="PROSITE" id="PS00373">
    <property type="entry name" value="GART"/>
    <property type="match status" value="1"/>
</dbReference>
<evidence type="ECO:0000313" key="8">
    <source>
        <dbReference type="EMBL" id="MDH7453875.1"/>
    </source>
</evidence>
<name>A0ABT6MTW8_9GAMM</name>
<evidence type="ECO:0000256" key="6">
    <source>
        <dbReference type="HAMAP-Rule" id="MF_01930"/>
    </source>
</evidence>
<feature type="binding site" evidence="6">
    <location>
        <begin position="104"/>
        <end position="107"/>
    </location>
    <ligand>
        <name>(6R)-10-formyltetrahydrofolate</name>
        <dbReference type="ChEBI" id="CHEBI:195366"/>
    </ligand>
</feature>
<evidence type="ECO:0000256" key="2">
    <source>
        <dbReference type="ARBA" id="ARBA00022679"/>
    </source>
</evidence>
<reference evidence="8" key="2">
    <citation type="submission" date="2023-04" db="EMBL/GenBank/DDBJ databases">
        <authorList>
            <person name="Sun J.-Q."/>
        </authorList>
    </citation>
    <scope>NUCLEOTIDE SEQUENCE</scope>
    <source>
        <strain evidence="8">CC-YY355</strain>
    </source>
</reference>
<dbReference type="InterPro" id="IPR001555">
    <property type="entry name" value="GART_AS"/>
</dbReference>
<reference evidence="8" key="1">
    <citation type="journal article" date="2007" name="Int. J. Syst. Evol. Microbiol.">
        <title>Luteimonas composti sp. nov., a moderately thermophilic bacterium isolated from food waste.</title>
        <authorList>
            <person name="Young C.C."/>
            <person name="Kampfer P."/>
            <person name="Chen W.M."/>
            <person name="Yen W.S."/>
            <person name="Arun A.B."/>
            <person name="Lai W.A."/>
            <person name="Shen F.T."/>
            <person name="Rekha P.D."/>
            <person name="Lin K.Y."/>
            <person name="Chou J.H."/>
        </authorList>
    </citation>
    <scope>NUCLEOTIDE SEQUENCE</scope>
    <source>
        <strain evidence="8">CC-YY355</strain>
    </source>
</reference>
<organism evidence="8 9">
    <name type="scientific">Luteimonas composti</name>
    <dbReference type="NCBI Taxonomy" id="398257"/>
    <lineage>
        <taxon>Bacteria</taxon>
        <taxon>Pseudomonadati</taxon>
        <taxon>Pseudomonadota</taxon>
        <taxon>Gammaproteobacteria</taxon>
        <taxon>Lysobacterales</taxon>
        <taxon>Lysobacteraceae</taxon>
        <taxon>Luteimonas</taxon>
    </lineage>
</organism>
<dbReference type="SUPFAM" id="SSF53328">
    <property type="entry name" value="Formyltransferase"/>
    <property type="match status" value="1"/>
</dbReference>
<dbReference type="RefSeq" id="WP_280943085.1">
    <property type="nucleotide sequence ID" value="NZ_JARYGX010000023.1"/>
</dbReference>
<dbReference type="Pfam" id="PF00551">
    <property type="entry name" value="Formyl_trans_N"/>
    <property type="match status" value="1"/>
</dbReference>
<dbReference type="HAMAP" id="MF_01930">
    <property type="entry name" value="PurN"/>
    <property type="match status" value="1"/>
</dbReference>
<accession>A0ABT6MTW8</accession>
<evidence type="ECO:0000256" key="4">
    <source>
        <dbReference type="ARBA" id="ARBA00038440"/>
    </source>
</evidence>
<sequence length="230" mass="23919">MAPQSEHGGGAAGGPLRLAVLASGRGSNLQAILDAIDTGALHARVVGVFSDRAQAQALQRARDAGIPAQALSPGCFASRPAFDAALFAAVDAVAPDLVVCAGYMRLIDADAIAPRTGRIVNIHPSLLPAFKGLHTHRQALAAGVAEHGASVHFVTAELDGGPVIAQARVPVLAGDDETALAERVLAREHPLLVATLQLFAQRRIMLREDGVHADHEQAVPLQLSCNDRFA</sequence>
<dbReference type="NCBIfam" id="TIGR00639">
    <property type="entry name" value="PurN"/>
    <property type="match status" value="1"/>
</dbReference>
<proteinExistence type="inferred from homology"/>
<dbReference type="InterPro" id="IPR036477">
    <property type="entry name" value="Formyl_transf_N_sf"/>
</dbReference>
<feature type="site" description="Raises pKa of active site His" evidence="6">
    <location>
        <position position="159"/>
    </location>
</feature>
<comment type="catalytic activity">
    <reaction evidence="5 6">
        <text>N(1)-(5-phospho-beta-D-ribosyl)glycinamide + (6R)-10-formyltetrahydrofolate = N(2)-formyl-N(1)-(5-phospho-beta-D-ribosyl)glycinamide + (6S)-5,6,7,8-tetrahydrofolate + H(+)</text>
        <dbReference type="Rhea" id="RHEA:15053"/>
        <dbReference type="ChEBI" id="CHEBI:15378"/>
        <dbReference type="ChEBI" id="CHEBI:57453"/>
        <dbReference type="ChEBI" id="CHEBI:143788"/>
        <dbReference type="ChEBI" id="CHEBI:147286"/>
        <dbReference type="ChEBI" id="CHEBI:195366"/>
        <dbReference type="EC" id="2.1.2.2"/>
    </reaction>
</comment>
<dbReference type="CDD" id="cd08645">
    <property type="entry name" value="FMT_core_GART"/>
    <property type="match status" value="1"/>
</dbReference>
<dbReference type="InterPro" id="IPR004607">
    <property type="entry name" value="GART"/>
</dbReference>
<feature type="domain" description="Formyl transferase N-terminal" evidence="7">
    <location>
        <begin position="17"/>
        <end position="195"/>
    </location>
</feature>
<comment type="function">
    <text evidence="6">Catalyzes the transfer of a formyl group from 10-formyltetrahydrofolate to 5-phospho-ribosyl-glycinamide (GAR), producing 5-phospho-ribosyl-N-formylglycinamide (FGAR) and tetrahydrofolate.</text>
</comment>
<keyword evidence="2 6" id="KW-0808">Transferase</keyword>
<dbReference type="Proteomes" id="UP001160550">
    <property type="component" value="Unassembled WGS sequence"/>
</dbReference>
<dbReference type="EC" id="2.1.2.2" evidence="6"/>
<comment type="pathway">
    <text evidence="1 6">Purine metabolism; IMP biosynthesis via de novo pathway; N(2)-formyl-N(1)-(5-phospho-D-ribosyl)glycinamide from N(1)-(5-phospho-D-ribosyl)glycinamide (10-formyl THF route): step 1/1.</text>
</comment>
<keyword evidence="3 6" id="KW-0658">Purine biosynthesis</keyword>
<dbReference type="Gene3D" id="3.40.50.170">
    <property type="entry name" value="Formyl transferase, N-terminal domain"/>
    <property type="match status" value="1"/>
</dbReference>
<evidence type="ECO:0000259" key="7">
    <source>
        <dbReference type="Pfam" id="PF00551"/>
    </source>
</evidence>
<dbReference type="InterPro" id="IPR002376">
    <property type="entry name" value="Formyl_transf_N"/>
</dbReference>
<evidence type="ECO:0000256" key="3">
    <source>
        <dbReference type="ARBA" id="ARBA00022755"/>
    </source>
</evidence>
<feature type="binding site" evidence="6">
    <location>
        <begin position="26"/>
        <end position="28"/>
    </location>
    <ligand>
        <name>N(1)-(5-phospho-beta-D-ribosyl)glycinamide</name>
        <dbReference type="ChEBI" id="CHEBI:143788"/>
    </ligand>
</feature>
<dbReference type="PANTHER" id="PTHR43369:SF2">
    <property type="entry name" value="PHOSPHORIBOSYLGLYCINAMIDE FORMYLTRANSFERASE"/>
    <property type="match status" value="1"/>
</dbReference>
<evidence type="ECO:0000256" key="5">
    <source>
        <dbReference type="ARBA" id="ARBA00047664"/>
    </source>
</evidence>
<dbReference type="EMBL" id="JARYGX010000023">
    <property type="protein sequence ID" value="MDH7453875.1"/>
    <property type="molecule type" value="Genomic_DNA"/>
</dbReference>
<protein>
    <recommendedName>
        <fullName evidence="6">Phosphoribosylglycinamide formyltransferase</fullName>
        <ecNumber evidence="6">2.1.2.2</ecNumber>
    </recommendedName>
    <alternativeName>
        <fullName evidence="6">5'-phosphoribosylglycinamide transformylase</fullName>
    </alternativeName>
    <alternativeName>
        <fullName evidence="6">GAR transformylase</fullName>
        <shortName evidence="6">GART</shortName>
    </alternativeName>
</protein>